<evidence type="ECO:0000313" key="2">
    <source>
        <dbReference type="EMBL" id="RIB20783.1"/>
    </source>
</evidence>
<keyword evidence="1" id="KW-0175">Coiled coil</keyword>
<keyword evidence="3" id="KW-1185">Reference proteome</keyword>
<dbReference type="Proteomes" id="UP000266673">
    <property type="component" value="Unassembled WGS sequence"/>
</dbReference>
<gene>
    <name evidence="2" type="ORF">C2G38_2034937</name>
</gene>
<evidence type="ECO:0000256" key="1">
    <source>
        <dbReference type="SAM" id="Coils"/>
    </source>
</evidence>
<proteinExistence type="predicted"/>
<dbReference type="OrthoDB" id="2424599at2759"/>
<name>A0A397VLL4_9GLOM</name>
<feature type="coiled-coil region" evidence="1">
    <location>
        <begin position="137"/>
        <end position="178"/>
    </location>
</feature>
<evidence type="ECO:0000313" key="3">
    <source>
        <dbReference type="Proteomes" id="UP000266673"/>
    </source>
</evidence>
<comment type="caution">
    <text evidence="2">The sequence shown here is derived from an EMBL/GenBank/DDBJ whole genome shotgun (WGS) entry which is preliminary data.</text>
</comment>
<dbReference type="AlphaFoldDB" id="A0A397VLL4"/>
<accession>A0A397VLL4</accession>
<protein>
    <submittedName>
        <fullName evidence="2">Uncharacterized protein</fullName>
    </submittedName>
</protein>
<organism evidence="2 3">
    <name type="scientific">Gigaspora rosea</name>
    <dbReference type="NCBI Taxonomy" id="44941"/>
    <lineage>
        <taxon>Eukaryota</taxon>
        <taxon>Fungi</taxon>
        <taxon>Fungi incertae sedis</taxon>
        <taxon>Mucoromycota</taxon>
        <taxon>Glomeromycotina</taxon>
        <taxon>Glomeromycetes</taxon>
        <taxon>Diversisporales</taxon>
        <taxon>Gigasporaceae</taxon>
        <taxon>Gigaspora</taxon>
    </lineage>
</organism>
<reference evidence="2 3" key="1">
    <citation type="submission" date="2018-06" db="EMBL/GenBank/DDBJ databases">
        <title>Comparative genomics reveals the genomic features of Rhizophagus irregularis, R. cerebriforme, R. diaphanum and Gigaspora rosea, and their symbiotic lifestyle signature.</title>
        <authorList>
            <person name="Morin E."/>
            <person name="San Clemente H."/>
            <person name="Chen E.C.H."/>
            <person name="De La Providencia I."/>
            <person name="Hainaut M."/>
            <person name="Kuo A."/>
            <person name="Kohler A."/>
            <person name="Murat C."/>
            <person name="Tang N."/>
            <person name="Roy S."/>
            <person name="Loubradou J."/>
            <person name="Henrissat B."/>
            <person name="Grigoriev I.V."/>
            <person name="Corradi N."/>
            <person name="Roux C."/>
            <person name="Martin F.M."/>
        </authorList>
    </citation>
    <scope>NUCLEOTIDE SEQUENCE [LARGE SCALE GENOMIC DNA]</scope>
    <source>
        <strain evidence="2 3">DAOM 194757</strain>
    </source>
</reference>
<dbReference type="STRING" id="44941.A0A397VLL4"/>
<dbReference type="EMBL" id="QKWP01000397">
    <property type="protein sequence ID" value="RIB20783.1"/>
    <property type="molecule type" value="Genomic_DNA"/>
</dbReference>
<sequence>MVLCQKEILFQWTNFGEDSFFATAQTYESHPDKFSSFYKYIQTKYNYTGKISVPYLLGLTCTENVMWLHSFIASHYDIFENTRTLFLADKKLNNIIKSGKRKADEIDKELANSTDSILFKARLPISSKGLDVDNRTIQAFTLQLEESNIELKNTRKKLRESLETINKLHKQLEEISNSTRSSLKL</sequence>